<feature type="domain" description="Transketolase C-terminal" evidence="4">
    <location>
        <begin position="2"/>
        <end position="122"/>
    </location>
</feature>
<dbReference type="GO" id="GO:0016491">
    <property type="term" value="F:oxidoreductase activity"/>
    <property type="evidence" value="ECO:0007669"/>
    <property type="project" value="UniProtKB-KW"/>
</dbReference>
<dbReference type="InterPro" id="IPR033248">
    <property type="entry name" value="Transketolase_C"/>
</dbReference>
<dbReference type="PANTHER" id="PTHR43257">
    <property type="entry name" value="PYRUVATE DEHYDROGENASE E1 COMPONENT BETA SUBUNIT"/>
    <property type="match status" value="1"/>
</dbReference>
<reference evidence="5" key="1">
    <citation type="submission" date="2018-05" db="EMBL/GenBank/DDBJ databases">
        <authorList>
            <person name="Lanie J.A."/>
            <person name="Ng W.-L."/>
            <person name="Kazmierczak K.M."/>
            <person name="Andrzejewski T.M."/>
            <person name="Davidsen T.M."/>
            <person name="Wayne K.J."/>
            <person name="Tettelin H."/>
            <person name="Glass J.I."/>
            <person name="Rusch D."/>
            <person name="Podicherti R."/>
            <person name="Tsui H.-C.T."/>
            <person name="Winkler M.E."/>
        </authorList>
    </citation>
    <scope>NUCLEOTIDE SEQUENCE</scope>
</reference>
<evidence type="ECO:0000259" key="4">
    <source>
        <dbReference type="Pfam" id="PF02780"/>
    </source>
</evidence>
<dbReference type="InterPro" id="IPR009014">
    <property type="entry name" value="Transketo_C/PFOR_II"/>
</dbReference>
<name>A0A381ZUR6_9ZZZZ</name>
<keyword evidence="3" id="KW-0786">Thiamine pyrophosphate</keyword>
<proteinExistence type="predicted"/>
<dbReference type="PANTHER" id="PTHR43257:SF2">
    <property type="entry name" value="PYRUVATE DEHYDROGENASE E1 COMPONENT SUBUNIT BETA"/>
    <property type="match status" value="1"/>
</dbReference>
<dbReference type="FunFam" id="3.40.50.920:FF:000001">
    <property type="entry name" value="Pyruvate dehydrogenase E1 beta subunit"/>
    <property type="match status" value="1"/>
</dbReference>
<evidence type="ECO:0000313" key="5">
    <source>
        <dbReference type="EMBL" id="SVA93035.1"/>
    </source>
</evidence>
<feature type="non-terminal residue" evidence="5">
    <location>
        <position position="1"/>
    </location>
</feature>
<accession>A0A381ZUR6</accession>
<organism evidence="5">
    <name type="scientific">marine metagenome</name>
    <dbReference type="NCBI Taxonomy" id="408172"/>
    <lineage>
        <taxon>unclassified sequences</taxon>
        <taxon>metagenomes</taxon>
        <taxon>ecological metagenomes</taxon>
    </lineage>
</organism>
<evidence type="ECO:0000256" key="1">
    <source>
        <dbReference type="ARBA" id="ARBA00001964"/>
    </source>
</evidence>
<evidence type="ECO:0000256" key="3">
    <source>
        <dbReference type="ARBA" id="ARBA00023052"/>
    </source>
</evidence>
<dbReference type="AlphaFoldDB" id="A0A381ZUR6"/>
<dbReference type="Gene3D" id="3.40.50.920">
    <property type="match status" value="1"/>
</dbReference>
<evidence type="ECO:0000256" key="2">
    <source>
        <dbReference type="ARBA" id="ARBA00023002"/>
    </source>
</evidence>
<protein>
    <recommendedName>
        <fullName evidence="4">Transketolase C-terminal domain-containing protein</fullName>
    </recommendedName>
</protein>
<sequence>DVKRQGKDVTVIAISKMVPHALAAAEELAGQGIDVEVVDPRTLVPMDTPALRASVQKTGRVVIVDEACLTGSAAAEINALLTEDPATFRALKAPPKRVCAPNVPIPYSPVMEQFCLPDKDNVIQGIREVLG</sequence>
<keyword evidence="2" id="KW-0560">Oxidoreductase</keyword>
<dbReference type="SUPFAM" id="SSF52922">
    <property type="entry name" value="TK C-terminal domain-like"/>
    <property type="match status" value="1"/>
</dbReference>
<comment type="cofactor">
    <cofactor evidence="1">
        <name>thiamine diphosphate</name>
        <dbReference type="ChEBI" id="CHEBI:58937"/>
    </cofactor>
</comment>
<gene>
    <name evidence="5" type="ORF">METZ01_LOCUS145889</name>
</gene>
<dbReference type="EMBL" id="UINC01022756">
    <property type="protein sequence ID" value="SVA93035.1"/>
    <property type="molecule type" value="Genomic_DNA"/>
</dbReference>
<dbReference type="Pfam" id="PF02780">
    <property type="entry name" value="Transketolase_C"/>
    <property type="match status" value="1"/>
</dbReference>